<dbReference type="GO" id="GO:0005737">
    <property type="term" value="C:cytoplasm"/>
    <property type="evidence" value="ECO:0007669"/>
    <property type="project" value="UniProtKB-SubCell"/>
</dbReference>
<sequence>MEKILIHTYKSPLGELILGDYQGQLCLCDWAFRKMRNTIDTRIQNALNAEFQVGNTELIEQTISQLKEYFEKKRSNFNLPLLLVGSEFQRSVWQKLMQIPHGETRSYLGLSKELGNPDAIRAVASANGANAISIIIPCHRVIGSDGSLVGYAGGMDAKKRLLKLENAKTIVNKDQMGLF</sequence>
<dbReference type="SUPFAM" id="SSF53155">
    <property type="entry name" value="Methylated DNA-protein cysteine methyltransferase domain"/>
    <property type="match status" value="1"/>
</dbReference>
<dbReference type="InterPro" id="IPR001497">
    <property type="entry name" value="MethylDNA_cys_MeTrfase_AS"/>
</dbReference>
<evidence type="ECO:0000256" key="9">
    <source>
        <dbReference type="HAMAP-Rule" id="MF_00772"/>
    </source>
</evidence>
<dbReference type="GO" id="GO:0006307">
    <property type="term" value="P:DNA alkylation repair"/>
    <property type="evidence" value="ECO:0007669"/>
    <property type="project" value="UniProtKB-UniRule"/>
</dbReference>
<dbReference type="Gene3D" id="1.10.10.10">
    <property type="entry name" value="Winged helix-like DNA-binding domain superfamily/Winged helix DNA-binding domain"/>
    <property type="match status" value="1"/>
</dbReference>
<dbReference type="EMBL" id="FNAC01000053">
    <property type="protein sequence ID" value="SDD74594.1"/>
    <property type="molecule type" value="Genomic_DNA"/>
</dbReference>
<keyword evidence="3 9" id="KW-0963">Cytoplasm</keyword>
<gene>
    <name evidence="12" type="ORF">SAMN04488104_10538</name>
</gene>
<dbReference type="RefSeq" id="WP_087941174.1">
    <property type="nucleotide sequence ID" value="NZ_FNAC01000053.1"/>
</dbReference>
<evidence type="ECO:0000313" key="12">
    <source>
        <dbReference type="EMBL" id="SDD74594.1"/>
    </source>
</evidence>
<proteinExistence type="inferred from homology"/>
<dbReference type="EC" id="2.1.1.63" evidence="9"/>
<evidence type="ECO:0000256" key="3">
    <source>
        <dbReference type="ARBA" id="ARBA00022490"/>
    </source>
</evidence>
<dbReference type="AlphaFoldDB" id="A0A1G6X8Y9"/>
<dbReference type="FunFam" id="1.10.10.10:FF:000214">
    <property type="entry name" value="Methylated-DNA--protein-cysteine methyltransferase"/>
    <property type="match status" value="1"/>
</dbReference>
<evidence type="ECO:0000259" key="10">
    <source>
        <dbReference type="Pfam" id="PF01035"/>
    </source>
</evidence>
<dbReference type="NCBIfam" id="TIGR00589">
    <property type="entry name" value="ogt"/>
    <property type="match status" value="1"/>
</dbReference>
<dbReference type="InterPro" id="IPR036217">
    <property type="entry name" value="MethylDNA_cys_MeTrfase_DNAb"/>
</dbReference>
<comment type="function">
    <text evidence="9">Involved in the cellular defense against the biological effects of O6-methylguanine (O6-MeG) and O4-methylthymine (O4-MeT) in DNA. Repairs the methylated nucleobase in DNA by stoichiometrically transferring the methyl group to a cysteine residue in the enzyme. This is a suicide reaction: the enzyme is irreversibly inactivated.</text>
</comment>
<dbReference type="SUPFAM" id="SSF46767">
    <property type="entry name" value="Methylated DNA-protein cysteine methyltransferase, C-terminal domain"/>
    <property type="match status" value="1"/>
</dbReference>
<organism evidence="12 13">
    <name type="scientific">Algoriphagus faecimaris</name>
    <dbReference type="NCBI Taxonomy" id="686796"/>
    <lineage>
        <taxon>Bacteria</taxon>
        <taxon>Pseudomonadati</taxon>
        <taxon>Bacteroidota</taxon>
        <taxon>Cytophagia</taxon>
        <taxon>Cytophagales</taxon>
        <taxon>Cyclobacteriaceae</taxon>
        <taxon>Algoriphagus</taxon>
    </lineage>
</organism>
<accession>A0A1G6X8Y9</accession>
<dbReference type="InterPro" id="IPR008332">
    <property type="entry name" value="MethylG_MeTrfase_N"/>
</dbReference>
<evidence type="ECO:0000256" key="8">
    <source>
        <dbReference type="ARBA" id="ARBA00049348"/>
    </source>
</evidence>
<keyword evidence="7 9" id="KW-0234">DNA repair</keyword>
<name>A0A1G6X8Y9_9BACT</name>
<dbReference type="Pfam" id="PF01035">
    <property type="entry name" value="DNA_binding_1"/>
    <property type="match status" value="1"/>
</dbReference>
<dbReference type="InterPro" id="IPR036631">
    <property type="entry name" value="MGMT_N_sf"/>
</dbReference>
<dbReference type="InterPro" id="IPR023546">
    <property type="entry name" value="MGMT"/>
</dbReference>
<keyword evidence="5 9" id="KW-0808">Transferase</keyword>
<evidence type="ECO:0000256" key="2">
    <source>
        <dbReference type="ARBA" id="ARBA00008711"/>
    </source>
</evidence>
<protein>
    <recommendedName>
        <fullName evidence="9">Methylated-DNA--protein-cysteine methyltransferase</fullName>
        <ecNumber evidence="9">2.1.1.63</ecNumber>
    </recommendedName>
    <alternativeName>
        <fullName evidence="9">6-O-methylguanine-DNA methyltransferase</fullName>
        <shortName evidence="9">MGMT</shortName>
    </alternativeName>
    <alternativeName>
        <fullName evidence="9">O-6-methylguanine-DNA-alkyltransferase</fullName>
    </alternativeName>
</protein>
<dbReference type="CDD" id="cd06445">
    <property type="entry name" value="ATase"/>
    <property type="match status" value="1"/>
</dbReference>
<comment type="miscellaneous">
    <text evidence="9">This enzyme catalyzes only one turnover and therefore is not strictly catalytic. According to one definition, an enzyme is a biocatalyst that acts repeatedly and over many reaction cycles.</text>
</comment>
<dbReference type="Gene3D" id="3.30.160.70">
    <property type="entry name" value="Methylated DNA-protein cysteine methyltransferase domain"/>
    <property type="match status" value="1"/>
</dbReference>
<keyword evidence="13" id="KW-1185">Reference proteome</keyword>
<dbReference type="HAMAP" id="MF_00772">
    <property type="entry name" value="OGT"/>
    <property type="match status" value="1"/>
</dbReference>
<feature type="domain" description="Methylated-DNA-[protein]-cysteine S-methyltransferase DNA binding" evidence="10">
    <location>
        <begin position="87"/>
        <end position="166"/>
    </location>
</feature>
<dbReference type="InterPro" id="IPR036388">
    <property type="entry name" value="WH-like_DNA-bd_sf"/>
</dbReference>
<comment type="similarity">
    <text evidence="2 9">Belongs to the MGMT family.</text>
</comment>
<dbReference type="GO" id="GO:0032259">
    <property type="term" value="P:methylation"/>
    <property type="evidence" value="ECO:0007669"/>
    <property type="project" value="UniProtKB-KW"/>
</dbReference>
<comment type="catalytic activity">
    <reaction evidence="1 9">
        <text>a 4-O-methyl-thymidine in DNA + L-cysteinyl-[protein] = a thymidine in DNA + S-methyl-L-cysteinyl-[protein]</text>
        <dbReference type="Rhea" id="RHEA:53428"/>
        <dbReference type="Rhea" id="RHEA-COMP:10131"/>
        <dbReference type="Rhea" id="RHEA-COMP:10132"/>
        <dbReference type="Rhea" id="RHEA-COMP:13555"/>
        <dbReference type="Rhea" id="RHEA-COMP:13556"/>
        <dbReference type="ChEBI" id="CHEBI:29950"/>
        <dbReference type="ChEBI" id="CHEBI:82612"/>
        <dbReference type="ChEBI" id="CHEBI:137386"/>
        <dbReference type="ChEBI" id="CHEBI:137387"/>
        <dbReference type="EC" id="2.1.1.63"/>
    </reaction>
</comment>
<comment type="subcellular location">
    <subcellularLocation>
        <location evidence="9">Cytoplasm</location>
    </subcellularLocation>
</comment>
<dbReference type="OrthoDB" id="9802228at2"/>
<feature type="active site" description="Nucleophile; methyl group acceptor" evidence="9">
    <location>
        <position position="138"/>
    </location>
</feature>
<evidence type="ECO:0000256" key="1">
    <source>
        <dbReference type="ARBA" id="ARBA00001286"/>
    </source>
</evidence>
<dbReference type="GO" id="GO:0003908">
    <property type="term" value="F:methylated-DNA-[protein]-cysteine S-methyltransferase activity"/>
    <property type="evidence" value="ECO:0007669"/>
    <property type="project" value="UniProtKB-UniRule"/>
</dbReference>
<dbReference type="Pfam" id="PF02870">
    <property type="entry name" value="Methyltransf_1N"/>
    <property type="match status" value="1"/>
</dbReference>
<comment type="catalytic activity">
    <reaction evidence="8 9">
        <text>a 6-O-methyl-2'-deoxyguanosine in DNA + L-cysteinyl-[protein] = S-methyl-L-cysteinyl-[protein] + a 2'-deoxyguanosine in DNA</text>
        <dbReference type="Rhea" id="RHEA:24000"/>
        <dbReference type="Rhea" id="RHEA-COMP:10131"/>
        <dbReference type="Rhea" id="RHEA-COMP:10132"/>
        <dbReference type="Rhea" id="RHEA-COMP:11367"/>
        <dbReference type="Rhea" id="RHEA-COMP:11368"/>
        <dbReference type="ChEBI" id="CHEBI:29950"/>
        <dbReference type="ChEBI" id="CHEBI:82612"/>
        <dbReference type="ChEBI" id="CHEBI:85445"/>
        <dbReference type="ChEBI" id="CHEBI:85448"/>
        <dbReference type="EC" id="2.1.1.63"/>
    </reaction>
</comment>
<dbReference type="STRING" id="686796.SAMN04488104_10538"/>
<dbReference type="PANTHER" id="PTHR10815:SF5">
    <property type="entry name" value="METHYLATED-DNA--PROTEIN-CYSTEINE METHYLTRANSFERASE"/>
    <property type="match status" value="1"/>
</dbReference>
<feature type="domain" description="Methylguanine DNA methyltransferase ribonuclease-like" evidence="11">
    <location>
        <begin position="5"/>
        <end position="82"/>
    </location>
</feature>
<evidence type="ECO:0000256" key="7">
    <source>
        <dbReference type="ARBA" id="ARBA00023204"/>
    </source>
</evidence>
<evidence type="ECO:0000256" key="6">
    <source>
        <dbReference type="ARBA" id="ARBA00022763"/>
    </source>
</evidence>
<evidence type="ECO:0000256" key="5">
    <source>
        <dbReference type="ARBA" id="ARBA00022679"/>
    </source>
</evidence>
<evidence type="ECO:0000259" key="11">
    <source>
        <dbReference type="Pfam" id="PF02870"/>
    </source>
</evidence>
<evidence type="ECO:0000313" key="13">
    <source>
        <dbReference type="Proteomes" id="UP000199060"/>
    </source>
</evidence>
<reference evidence="13" key="1">
    <citation type="submission" date="2016-10" db="EMBL/GenBank/DDBJ databases">
        <authorList>
            <person name="Varghese N."/>
            <person name="Submissions S."/>
        </authorList>
    </citation>
    <scope>NUCLEOTIDE SEQUENCE [LARGE SCALE GENOMIC DNA]</scope>
    <source>
        <strain evidence="13">DSM 23095</strain>
    </source>
</reference>
<dbReference type="Proteomes" id="UP000199060">
    <property type="component" value="Unassembled WGS sequence"/>
</dbReference>
<dbReference type="PROSITE" id="PS00374">
    <property type="entry name" value="MGMT"/>
    <property type="match status" value="1"/>
</dbReference>
<dbReference type="InterPro" id="IPR014048">
    <property type="entry name" value="MethylDNA_cys_MeTrfase_DNA-bd"/>
</dbReference>
<evidence type="ECO:0000256" key="4">
    <source>
        <dbReference type="ARBA" id="ARBA00022603"/>
    </source>
</evidence>
<dbReference type="PANTHER" id="PTHR10815">
    <property type="entry name" value="METHYLATED-DNA--PROTEIN-CYSTEINE METHYLTRANSFERASE"/>
    <property type="match status" value="1"/>
</dbReference>
<keyword evidence="4 9" id="KW-0489">Methyltransferase</keyword>
<keyword evidence="6 9" id="KW-0227">DNA damage</keyword>